<protein>
    <recommendedName>
        <fullName evidence="3">Transcription factor Iwr1 domain-containing protein</fullName>
    </recommendedName>
</protein>
<sequence length="430" mass="49316">MSVPPQIIRVKRKKIEEPLDTLYFETNSDTSHDAKRPFTEYAFKLLQEPEPEQQTGYETSQKLVHQDNREGAKAETPHNDISEGLPCLDTRPVLPLGSSKTGNGISASGENNRSVPPRRFHFSRFGKDSDKILRGHQQDNRIHKQPRSRAPVFTERRNPGSLLKQKLFQDDVSRAQGVQGGPIVGNSSDQDRDEHRWKTPGLRGIPKREQLSPRRAAVKEDKPTIDPSVLQIFAEMQREYEDGLNNDSGRENAQPTPRSRFGPNIPTRRHRDRHTDVAQPAVEDELMDIDGPEESDFVYDTYIRHRTDPPSVEVDRAMLGNGTFGVLVIDEQDQALWDELVDDVQDSDKDWNSEEEDENAEDYYGADYPEEEVDNDDEYDIGAYRYRHNPSDEEEYDSEAGAWSDDDELRHPWKIGGRQRRATHERGSDE</sequence>
<evidence type="ECO:0000313" key="5">
    <source>
        <dbReference type="Proteomes" id="UP000800092"/>
    </source>
</evidence>
<dbReference type="GO" id="GO:0005737">
    <property type="term" value="C:cytoplasm"/>
    <property type="evidence" value="ECO:0007669"/>
    <property type="project" value="TreeGrafter"/>
</dbReference>
<feature type="region of interest" description="Disordered" evidence="2">
    <location>
        <begin position="48"/>
        <end position="118"/>
    </location>
</feature>
<gene>
    <name evidence="4" type="ORF">EV356DRAFT_537684</name>
</gene>
<feature type="compositionally biased region" description="Polar residues" evidence="2">
    <location>
        <begin position="98"/>
        <end position="114"/>
    </location>
</feature>
<dbReference type="InterPro" id="IPR040150">
    <property type="entry name" value="Iwr1"/>
</dbReference>
<feature type="compositionally biased region" description="Polar residues" evidence="2">
    <location>
        <begin position="245"/>
        <end position="257"/>
    </location>
</feature>
<evidence type="ECO:0000256" key="1">
    <source>
        <dbReference type="ARBA" id="ARBA00010218"/>
    </source>
</evidence>
<evidence type="ECO:0000259" key="3">
    <source>
        <dbReference type="Pfam" id="PF08574"/>
    </source>
</evidence>
<dbReference type="Proteomes" id="UP000800092">
    <property type="component" value="Unassembled WGS sequence"/>
</dbReference>
<feature type="compositionally biased region" description="Basic and acidic residues" evidence="2">
    <location>
        <begin position="64"/>
        <end position="81"/>
    </location>
</feature>
<feature type="domain" description="Transcription factor Iwr1" evidence="3">
    <location>
        <begin position="295"/>
        <end position="372"/>
    </location>
</feature>
<name>A0A6A6GTF5_VIRVR</name>
<organism evidence="4 5">
    <name type="scientific">Viridothelium virens</name>
    <name type="common">Speckled blister lichen</name>
    <name type="synonym">Trypethelium virens</name>
    <dbReference type="NCBI Taxonomy" id="1048519"/>
    <lineage>
        <taxon>Eukaryota</taxon>
        <taxon>Fungi</taxon>
        <taxon>Dikarya</taxon>
        <taxon>Ascomycota</taxon>
        <taxon>Pezizomycotina</taxon>
        <taxon>Dothideomycetes</taxon>
        <taxon>Dothideomycetes incertae sedis</taxon>
        <taxon>Trypetheliales</taxon>
        <taxon>Trypetheliaceae</taxon>
        <taxon>Viridothelium</taxon>
    </lineage>
</organism>
<dbReference type="OrthoDB" id="6255506at2759"/>
<proteinExistence type="inferred from homology"/>
<dbReference type="EMBL" id="ML991884">
    <property type="protein sequence ID" value="KAF2228909.1"/>
    <property type="molecule type" value="Genomic_DNA"/>
</dbReference>
<feature type="region of interest" description="Disordered" evidence="2">
    <location>
        <begin position="176"/>
        <end position="206"/>
    </location>
</feature>
<dbReference type="Pfam" id="PF08574">
    <property type="entry name" value="Iwr1"/>
    <property type="match status" value="1"/>
</dbReference>
<dbReference type="PANTHER" id="PTHR28063">
    <property type="entry name" value="RNA POLYMERASE II NUCLEAR LOCALIZATION PROTEIN IWR1"/>
    <property type="match status" value="1"/>
</dbReference>
<accession>A0A6A6GTF5</accession>
<keyword evidence="5" id="KW-1185">Reference proteome</keyword>
<evidence type="ECO:0000313" key="4">
    <source>
        <dbReference type="EMBL" id="KAF2228909.1"/>
    </source>
</evidence>
<dbReference type="InterPro" id="IPR013883">
    <property type="entry name" value="TF_Iwr1_dom"/>
</dbReference>
<feature type="compositionally biased region" description="Polar residues" evidence="2">
    <location>
        <begin position="52"/>
        <end position="63"/>
    </location>
</feature>
<feature type="compositionally biased region" description="Acidic residues" evidence="2">
    <location>
        <begin position="368"/>
        <end position="380"/>
    </location>
</feature>
<feature type="region of interest" description="Disordered" evidence="2">
    <location>
        <begin position="140"/>
        <end position="164"/>
    </location>
</feature>
<feature type="region of interest" description="Disordered" evidence="2">
    <location>
        <begin position="243"/>
        <end position="276"/>
    </location>
</feature>
<dbReference type="AlphaFoldDB" id="A0A6A6GTF5"/>
<comment type="similarity">
    <text evidence="1">Belongs to the IWR1/SLC7A6OS family.</text>
</comment>
<dbReference type="PANTHER" id="PTHR28063:SF1">
    <property type="entry name" value="RNA POLYMERASE II NUCLEAR LOCALIZATION PROTEIN IWR1"/>
    <property type="match status" value="1"/>
</dbReference>
<feature type="region of interest" description="Disordered" evidence="2">
    <location>
        <begin position="345"/>
        <end position="430"/>
    </location>
</feature>
<dbReference type="GO" id="GO:0006606">
    <property type="term" value="P:protein import into nucleus"/>
    <property type="evidence" value="ECO:0007669"/>
    <property type="project" value="InterPro"/>
</dbReference>
<evidence type="ECO:0000256" key="2">
    <source>
        <dbReference type="SAM" id="MobiDB-lite"/>
    </source>
</evidence>
<reference evidence="4" key="1">
    <citation type="journal article" date="2020" name="Stud. Mycol.">
        <title>101 Dothideomycetes genomes: a test case for predicting lifestyles and emergence of pathogens.</title>
        <authorList>
            <person name="Haridas S."/>
            <person name="Albert R."/>
            <person name="Binder M."/>
            <person name="Bloem J."/>
            <person name="Labutti K."/>
            <person name="Salamov A."/>
            <person name="Andreopoulos B."/>
            <person name="Baker S."/>
            <person name="Barry K."/>
            <person name="Bills G."/>
            <person name="Bluhm B."/>
            <person name="Cannon C."/>
            <person name="Castanera R."/>
            <person name="Culley D."/>
            <person name="Daum C."/>
            <person name="Ezra D."/>
            <person name="Gonzalez J."/>
            <person name="Henrissat B."/>
            <person name="Kuo A."/>
            <person name="Liang C."/>
            <person name="Lipzen A."/>
            <person name="Lutzoni F."/>
            <person name="Magnuson J."/>
            <person name="Mondo S."/>
            <person name="Nolan M."/>
            <person name="Ohm R."/>
            <person name="Pangilinan J."/>
            <person name="Park H.-J."/>
            <person name="Ramirez L."/>
            <person name="Alfaro M."/>
            <person name="Sun H."/>
            <person name="Tritt A."/>
            <person name="Yoshinaga Y."/>
            <person name="Zwiers L.-H."/>
            <person name="Turgeon B."/>
            <person name="Goodwin S."/>
            <person name="Spatafora J."/>
            <person name="Crous P."/>
            <person name="Grigoriev I."/>
        </authorList>
    </citation>
    <scope>NUCLEOTIDE SEQUENCE</scope>
    <source>
        <strain evidence="4">Tuck. ex Michener</strain>
    </source>
</reference>